<keyword evidence="2" id="KW-1185">Reference proteome</keyword>
<evidence type="ECO:0000313" key="2">
    <source>
        <dbReference type="Proteomes" id="UP001597227"/>
    </source>
</evidence>
<protein>
    <submittedName>
        <fullName evidence="1">Uncharacterized protein</fullName>
    </submittedName>
</protein>
<dbReference type="EMBL" id="JBHUEK010000018">
    <property type="protein sequence ID" value="MFD1779444.1"/>
    <property type="molecule type" value="Genomic_DNA"/>
</dbReference>
<dbReference type="RefSeq" id="WP_341332767.1">
    <property type="nucleotide sequence ID" value="NZ_JBHUEK010000018.1"/>
</dbReference>
<accession>A0ABW4MNB8</accession>
<name>A0ABW4MNB8_9BACI</name>
<sequence>MKKIFSDYGIDIHENNGQYFLTFDQGEIAVQMTTIEISKEDAEKAQQSANDAYQVIIKHQNNARNSNV</sequence>
<reference evidence="2" key="1">
    <citation type="journal article" date="2019" name="Int. J. Syst. Evol. Microbiol.">
        <title>The Global Catalogue of Microorganisms (GCM) 10K type strain sequencing project: providing services to taxonomists for standard genome sequencing and annotation.</title>
        <authorList>
            <consortium name="The Broad Institute Genomics Platform"/>
            <consortium name="The Broad Institute Genome Sequencing Center for Infectious Disease"/>
            <person name="Wu L."/>
            <person name="Ma J."/>
        </authorList>
    </citation>
    <scope>NUCLEOTIDE SEQUENCE [LARGE SCALE GENOMIC DNA]</scope>
    <source>
        <strain evidence="2">CCUG 15531</strain>
    </source>
</reference>
<evidence type="ECO:0000313" key="1">
    <source>
        <dbReference type="EMBL" id="MFD1779444.1"/>
    </source>
</evidence>
<comment type="caution">
    <text evidence="1">The sequence shown here is derived from an EMBL/GenBank/DDBJ whole genome shotgun (WGS) entry which is preliminary data.</text>
</comment>
<gene>
    <name evidence="1" type="ORF">ACFSFW_12250</name>
</gene>
<dbReference type="Proteomes" id="UP001597227">
    <property type="component" value="Unassembled WGS sequence"/>
</dbReference>
<organism evidence="1 2">
    <name type="scientific">Fredinandcohnia salidurans</name>
    <dbReference type="NCBI Taxonomy" id="2595041"/>
    <lineage>
        <taxon>Bacteria</taxon>
        <taxon>Bacillati</taxon>
        <taxon>Bacillota</taxon>
        <taxon>Bacilli</taxon>
        <taxon>Bacillales</taxon>
        <taxon>Bacillaceae</taxon>
        <taxon>Fredinandcohnia</taxon>
    </lineage>
</organism>
<proteinExistence type="predicted"/>